<comment type="caution">
    <text evidence="2">The sequence shown here is derived from an EMBL/GenBank/DDBJ whole genome shotgun (WGS) entry which is preliminary data.</text>
</comment>
<dbReference type="Gene3D" id="3.50.50.60">
    <property type="entry name" value="FAD/NAD(P)-binding domain"/>
    <property type="match status" value="1"/>
</dbReference>
<dbReference type="EMBL" id="MTBC01000001">
    <property type="protein sequence ID" value="OQD44132.1"/>
    <property type="molecule type" value="Genomic_DNA"/>
</dbReference>
<evidence type="ECO:0000259" key="1">
    <source>
        <dbReference type="Pfam" id="PF01593"/>
    </source>
</evidence>
<dbReference type="InterPro" id="IPR036188">
    <property type="entry name" value="FAD/NAD-bd_sf"/>
</dbReference>
<organism evidence="2 3">
    <name type="scientific">Croceivirga radicis</name>
    <dbReference type="NCBI Taxonomy" id="1929488"/>
    <lineage>
        <taxon>Bacteria</taxon>
        <taxon>Pseudomonadati</taxon>
        <taxon>Bacteroidota</taxon>
        <taxon>Flavobacteriia</taxon>
        <taxon>Flavobacteriales</taxon>
        <taxon>Flavobacteriaceae</taxon>
        <taxon>Croceivirga</taxon>
    </lineage>
</organism>
<dbReference type="Proteomes" id="UP000191680">
    <property type="component" value="Unassembled WGS sequence"/>
</dbReference>
<proteinExistence type="predicted"/>
<keyword evidence="3" id="KW-1185">Reference proteome</keyword>
<dbReference type="OrthoDB" id="9767561at2"/>
<dbReference type="SUPFAM" id="SSF51905">
    <property type="entry name" value="FAD/NAD(P)-binding domain"/>
    <property type="match status" value="1"/>
</dbReference>
<dbReference type="PANTHER" id="PTHR42841">
    <property type="entry name" value="AMINE OXIDASE"/>
    <property type="match status" value="1"/>
</dbReference>
<dbReference type="Pfam" id="PF01593">
    <property type="entry name" value="Amino_oxidase"/>
    <property type="match status" value="1"/>
</dbReference>
<feature type="domain" description="Amine oxidase" evidence="1">
    <location>
        <begin position="14"/>
        <end position="252"/>
    </location>
</feature>
<evidence type="ECO:0000313" key="2">
    <source>
        <dbReference type="EMBL" id="OQD44132.1"/>
    </source>
</evidence>
<evidence type="ECO:0000313" key="3">
    <source>
        <dbReference type="Proteomes" id="UP000191680"/>
    </source>
</evidence>
<dbReference type="InterPro" id="IPR002937">
    <property type="entry name" value="Amino_oxidase"/>
</dbReference>
<sequence length="398" mass="44029">MEKTANITIIGAGVSGLLAAKTLEEKGYSPTVVEATEAVGGRVKTDFIDSVPLDHGFQVLLTAYPMVQKHLNLEALNLNYFKPGALLFSNGKRERIGDPLRDFSALWPTLVSKAGTFKDKWKIFKLSQQLKRTSLNDIFASKETTTLAFLQDYGFTDSIINNFFKPFFTGIFLEEELRTSSRMFQFVFKMFGEGYAAVPQNGIGAVAEQLKNSLKQTTFQFNTTVNFSATGKIATEKGETITTDAVLCSAPLQSEVAWKSCHNFYFETAEWAIEPGIIGLLTAPETYANNINYLFQTKTPILSVTVVKESTHAVTDLEQLVRKELKLHCAIETGRLVKHYHIKKALPDLENIRQDFTQKGNSSNSISIGDYTLNGSLNAAMQSGEAGACAVMNQLQHT</sequence>
<name>A0A1V6LVC6_9FLAO</name>
<dbReference type="GO" id="GO:0016491">
    <property type="term" value="F:oxidoreductase activity"/>
    <property type="evidence" value="ECO:0007669"/>
    <property type="project" value="InterPro"/>
</dbReference>
<dbReference type="RefSeq" id="WP_080317696.1">
    <property type="nucleotide sequence ID" value="NZ_MTBC01000001.1"/>
</dbReference>
<protein>
    <recommendedName>
        <fullName evidence="1">Amine oxidase domain-containing protein</fullName>
    </recommendedName>
</protein>
<gene>
    <name evidence="2" type="ORF">BUL40_00845</name>
</gene>
<dbReference type="AlphaFoldDB" id="A0A1V6LVC6"/>
<accession>A0A1V6LVC6</accession>
<reference evidence="2 3" key="1">
    <citation type="submission" date="2016-12" db="EMBL/GenBank/DDBJ databases">
        <authorList>
            <person name="Song W.-J."/>
            <person name="Kurnit D.M."/>
        </authorList>
    </citation>
    <scope>NUCLEOTIDE SEQUENCE [LARGE SCALE GENOMIC DNA]</scope>
    <source>
        <strain evidence="2 3">HSG9</strain>
    </source>
</reference>